<evidence type="ECO:0000313" key="1">
    <source>
        <dbReference type="EMBL" id="OGF26457.1"/>
    </source>
</evidence>
<name>A0A1F5SIC4_9BACT</name>
<reference evidence="1 2" key="1">
    <citation type="journal article" date="2016" name="Nat. Commun.">
        <title>Thousands of microbial genomes shed light on interconnected biogeochemical processes in an aquifer system.</title>
        <authorList>
            <person name="Anantharaman K."/>
            <person name="Brown C.T."/>
            <person name="Hug L.A."/>
            <person name="Sharon I."/>
            <person name="Castelle C.J."/>
            <person name="Probst A.J."/>
            <person name="Thomas B.C."/>
            <person name="Singh A."/>
            <person name="Wilkins M.J."/>
            <person name="Karaoz U."/>
            <person name="Brodie E.L."/>
            <person name="Williams K.H."/>
            <person name="Hubbard S.S."/>
            <person name="Banfield J.F."/>
        </authorList>
    </citation>
    <scope>NUCLEOTIDE SEQUENCE [LARGE SCALE GENOMIC DNA]</scope>
</reference>
<evidence type="ECO:0008006" key="3">
    <source>
        <dbReference type="Google" id="ProtNLM"/>
    </source>
</evidence>
<dbReference type="EMBL" id="MFGC01000049">
    <property type="protein sequence ID" value="OGF26457.1"/>
    <property type="molecule type" value="Genomic_DNA"/>
</dbReference>
<gene>
    <name evidence="1" type="ORF">A2242_00460</name>
</gene>
<dbReference type="AlphaFoldDB" id="A0A1F5SIC4"/>
<accession>A0A1F5SIC4</accession>
<dbReference type="STRING" id="1797995.A2242_00460"/>
<dbReference type="Proteomes" id="UP000178925">
    <property type="component" value="Unassembled WGS sequence"/>
</dbReference>
<evidence type="ECO:0000313" key="2">
    <source>
        <dbReference type="Proteomes" id="UP000178925"/>
    </source>
</evidence>
<proteinExistence type="predicted"/>
<sequence>MVDVKRKKGESFEAMYRRFSKRMQQSGNILQAKDRQYVKPEKSRTAKKKSALVSLKLRHKKEWLRKIGKLEEEPKRRW</sequence>
<organism evidence="1 2">
    <name type="scientific">Candidatus Falkowbacteria bacterium RIFOXYA2_FULL_47_9</name>
    <dbReference type="NCBI Taxonomy" id="1797995"/>
    <lineage>
        <taxon>Bacteria</taxon>
        <taxon>Candidatus Falkowiibacteriota</taxon>
    </lineage>
</organism>
<protein>
    <recommendedName>
        <fullName evidence="3">30S ribosomal protein S21</fullName>
    </recommendedName>
</protein>
<comment type="caution">
    <text evidence="1">The sequence shown here is derived from an EMBL/GenBank/DDBJ whole genome shotgun (WGS) entry which is preliminary data.</text>
</comment>